<dbReference type="PANTHER" id="PTHR22939">
    <property type="entry name" value="SERINE PROTEASE FAMILY S1C HTRA-RELATED"/>
    <property type="match status" value="1"/>
</dbReference>
<dbReference type="SUPFAM" id="SSF50494">
    <property type="entry name" value="Trypsin-like serine proteases"/>
    <property type="match status" value="2"/>
</dbReference>
<dbReference type="GO" id="GO:0006508">
    <property type="term" value="P:proteolysis"/>
    <property type="evidence" value="ECO:0007669"/>
    <property type="project" value="UniProtKB-KW"/>
</dbReference>
<dbReference type="SMART" id="SM00228">
    <property type="entry name" value="PDZ"/>
    <property type="match status" value="1"/>
</dbReference>
<dbReference type="CDD" id="cd23085">
    <property type="entry name" value="cpPDZ_AtDEGP14-like"/>
    <property type="match status" value="1"/>
</dbReference>
<dbReference type="PANTHER" id="PTHR22939:SF125">
    <property type="entry name" value="PROTEASE DO-LIKE 14-RELATED"/>
    <property type="match status" value="1"/>
</dbReference>
<keyword evidence="4" id="KW-0732">Signal</keyword>
<protein>
    <recommendedName>
        <fullName evidence="5">PDZ domain-containing protein</fullName>
    </recommendedName>
</protein>
<keyword evidence="2" id="KW-0645">Protease</keyword>
<dbReference type="PROSITE" id="PS50106">
    <property type="entry name" value="PDZ"/>
    <property type="match status" value="1"/>
</dbReference>
<dbReference type="InterPro" id="IPR009003">
    <property type="entry name" value="Peptidase_S1_PA"/>
</dbReference>
<evidence type="ECO:0000313" key="6">
    <source>
        <dbReference type="EMBL" id="KAG6492064.1"/>
    </source>
</evidence>
<evidence type="ECO:0000259" key="5">
    <source>
        <dbReference type="PROSITE" id="PS50106"/>
    </source>
</evidence>
<dbReference type="EMBL" id="JACMSC010000013">
    <property type="protein sequence ID" value="KAG6492064.1"/>
    <property type="molecule type" value="Genomic_DNA"/>
</dbReference>
<dbReference type="Pfam" id="PF17820">
    <property type="entry name" value="PDZ_6"/>
    <property type="match status" value="1"/>
</dbReference>
<dbReference type="Gene3D" id="2.40.10.10">
    <property type="entry name" value="Trypsin-like serine proteases"/>
    <property type="match status" value="1"/>
</dbReference>
<dbReference type="AlphaFoldDB" id="A0A8J5KWC6"/>
<reference evidence="6 7" key="1">
    <citation type="submission" date="2020-08" db="EMBL/GenBank/DDBJ databases">
        <title>Plant Genome Project.</title>
        <authorList>
            <person name="Zhang R.-G."/>
        </authorList>
    </citation>
    <scope>NUCLEOTIDE SEQUENCE [LARGE SCALE GENOMIC DNA]</scope>
    <source>
        <tissue evidence="6">Rhizome</tissue>
    </source>
</reference>
<comment type="similarity">
    <text evidence="1">Belongs to the peptidase S1C family.</text>
</comment>
<dbReference type="Pfam" id="PF13365">
    <property type="entry name" value="Trypsin_2"/>
    <property type="match status" value="1"/>
</dbReference>
<dbReference type="Gene3D" id="2.30.42.10">
    <property type="match status" value="1"/>
</dbReference>
<feature type="chain" id="PRO_5035287516" description="PDZ domain-containing protein" evidence="4">
    <location>
        <begin position="19"/>
        <end position="632"/>
    </location>
</feature>
<dbReference type="InterPro" id="IPR036034">
    <property type="entry name" value="PDZ_sf"/>
</dbReference>
<dbReference type="InterPro" id="IPR041489">
    <property type="entry name" value="PDZ_6"/>
</dbReference>
<dbReference type="Gene3D" id="2.40.10.120">
    <property type="match status" value="1"/>
</dbReference>
<evidence type="ECO:0000256" key="4">
    <source>
        <dbReference type="SAM" id="SignalP"/>
    </source>
</evidence>
<sequence length="632" mass="67685">MSLTLLLLLRLAIAALLGFNEEDQVLHDFDAFLIAIEVGAADQIAPVATDMLETRTVPNGVIISCLLMLESNKRNSNARKAGGGPIKSLLGGKKSQRPLLLHRLSIGGGESCFGVSCCSIPAVASPLASSLSPPSLSVPPTAPPSPQVTLLSSFSLHLLSQYFLFFLTHVLPFVKDVAISICDPFRQFLSSTSSIFSQDFTLPFSVFSPEFFARHFPTACPLPPPDSSKDVACCSGCLKRNSIVKAAAAAGPAVVNICLTEDVYDPMPIIGIGSGTIIDPDGTILTCAHCIADFSSRQVISKGKIVVTLPDERTFEGIVVNADFVSDVAVVKIHSETPLPSARLGSSSKLHPGDWVIALGHPLSLQNTITSGIVSCVDRKSSDLGLEGIRREYLQTNCAINEASLLPFYLIIYEVRSEDLAKPIECWDGIIDLGVHDLGGQGRRRGLVARRKGLGGNVRIGVELTDRDDLIVGVGNSGGPLVNLDGEVVGVNIMKVITADGLSFAVPIDTVIKIFEQFRKNGSRVVRPWLGLSMFDLNERIILQLKERDASFPNVTKGVLVPLVIPGSPADRAGFQQGDIVIEFGGRPIREIKEIMDIVGDKVGVPLEVLVKRSNNKTVTLTVVPEEAVTDM</sequence>
<gene>
    <name evidence="6" type="ORF">ZIOFF_047014</name>
</gene>
<dbReference type="Proteomes" id="UP000734854">
    <property type="component" value="Unassembled WGS sequence"/>
</dbReference>
<evidence type="ECO:0000256" key="3">
    <source>
        <dbReference type="ARBA" id="ARBA00022801"/>
    </source>
</evidence>
<evidence type="ECO:0000313" key="7">
    <source>
        <dbReference type="Proteomes" id="UP000734854"/>
    </source>
</evidence>
<dbReference type="InterPro" id="IPR001478">
    <property type="entry name" value="PDZ"/>
</dbReference>
<dbReference type="InterPro" id="IPR001940">
    <property type="entry name" value="Peptidase_S1C"/>
</dbReference>
<evidence type="ECO:0000256" key="2">
    <source>
        <dbReference type="ARBA" id="ARBA00022670"/>
    </source>
</evidence>
<dbReference type="InterPro" id="IPR043504">
    <property type="entry name" value="Peptidase_S1_PA_chymotrypsin"/>
</dbReference>
<comment type="caution">
    <text evidence="6">The sequence shown here is derived from an EMBL/GenBank/DDBJ whole genome shotgun (WGS) entry which is preliminary data.</text>
</comment>
<feature type="domain" description="PDZ" evidence="5">
    <location>
        <begin position="513"/>
        <end position="592"/>
    </location>
</feature>
<dbReference type="SUPFAM" id="SSF50156">
    <property type="entry name" value="PDZ domain-like"/>
    <property type="match status" value="1"/>
</dbReference>
<name>A0A8J5KWC6_ZINOF</name>
<dbReference type="GO" id="GO:0004252">
    <property type="term" value="F:serine-type endopeptidase activity"/>
    <property type="evidence" value="ECO:0007669"/>
    <property type="project" value="InterPro"/>
</dbReference>
<accession>A0A8J5KWC6</accession>
<organism evidence="6 7">
    <name type="scientific">Zingiber officinale</name>
    <name type="common">Ginger</name>
    <name type="synonym">Amomum zingiber</name>
    <dbReference type="NCBI Taxonomy" id="94328"/>
    <lineage>
        <taxon>Eukaryota</taxon>
        <taxon>Viridiplantae</taxon>
        <taxon>Streptophyta</taxon>
        <taxon>Embryophyta</taxon>
        <taxon>Tracheophyta</taxon>
        <taxon>Spermatophyta</taxon>
        <taxon>Magnoliopsida</taxon>
        <taxon>Liliopsida</taxon>
        <taxon>Zingiberales</taxon>
        <taxon>Zingiberaceae</taxon>
        <taxon>Zingiber</taxon>
    </lineage>
</organism>
<evidence type="ECO:0000256" key="1">
    <source>
        <dbReference type="ARBA" id="ARBA00010541"/>
    </source>
</evidence>
<keyword evidence="7" id="KW-1185">Reference proteome</keyword>
<proteinExistence type="inferred from homology"/>
<keyword evidence="3" id="KW-0378">Hydrolase</keyword>
<feature type="signal peptide" evidence="4">
    <location>
        <begin position="1"/>
        <end position="18"/>
    </location>
</feature>
<dbReference type="PRINTS" id="PR00834">
    <property type="entry name" value="PROTEASES2C"/>
</dbReference>